<evidence type="ECO:0000256" key="6">
    <source>
        <dbReference type="ARBA" id="ARBA00022694"/>
    </source>
</evidence>
<dbReference type="CDD" id="cd02440">
    <property type="entry name" value="AdoMet_MTases"/>
    <property type="match status" value="1"/>
</dbReference>
<evidence type="ECO:0000256" key="1">
    <source>
        <dbReference type="ARBA" id="ARBA00012807"/>
    </source>
</evidence>
<dbReference type="GO" id="GO:0005737">
    <property type="term" value="C:cytoplasm"/>
    <property type="evidence" value="ECO:0007669"/>
    <property type="project" value="TreeGrafter"/>
</dbReference>
<dbReference type="InterPro" id="IPR029063">
    <property type="entry name" value="SAM-dependent_MTases_sf"/>
</dbReference>
<evidence type="ECO:0000256" key="5">
    <source>
        <dbReference type="ARBA" id="ARBA00022691"/>
    </source>
</evidence>
<evidence type="ECO:0000256" key="7">
    <source>
        <dbReference type="ARBA" id="ARBA00029736"/>
    </source>
</evidence>
<evidence type="ECO:0000256" key="8">
    <source>
        <dbReference type="ARBA" id="ARBA00033392"/>
    </source>
</evidence>
<dbReference type="EC" id="2.1.1.228" evidence="1"/>
<evidence type="ECO:0000313" key="11">
    <source>
        <dbReference type="EMBL" id="HGM46222.1"/>
    </source>
</evidence>
<reference evidence="11" key="1">
    <citation type="journal article" date="2020" name="mSystems">
        <title>Genome- and Community-Level Interaction Insights into Carbon Utilization and Element Cycling Functions of Hydrothermarchaeota in Hydrothermal Sediment.</title>
        <authorList>
            <person name="Zhou Z."/>
            <person name="Liu Y."/>
            <person name="Xu W."/>
            <person name="Pan J."/>
            <person name="Luo Z.H."/>
            <person name="Li M."/>
        </authorList>
    </citation>
    <scope>NUCLEOTIDE SEQUENCE</scope>
    <source>
        <strain evidence="11">SpSt-649</strain>
    </source>
</reference>
<dbReference type="AlphaFoldDB" id="A0A7C4D1U3"/>
<sequence>MRLKEVLRGKVPPDLLDLVPASFDIVGSRGRAVAILELDDRLVPYGELIAEELMRMHKSVRAVYRKASERKGDYRVRELELLAGEPVTEVLHKEHGYLLKLDISKVYFSPREATERQRVASKVRPGETVMVMFAGVGPYAVAIAKAQPLVAQIIAIEINPEAYRYLVENVHLNKLEGKITPVLGDVREKAPAFRRCCDRVVMPLPKGAYMFLDEAIDCLAGRGVIHFYYWGAEGRAFEEGYELVRRAAEKHGCLSELLETRVVSPYAPRVYKVAIDVLVNCGEAAR</sequence>
<evidence type="ECO:0000256" key="4">
    <source>
        <dbReference type="ARBA" id="ARBA00022679"/>
    </source>
</evidence>
<dbReference type="SUPFAM" id="SSF53335">
    <property type="entry name" value="S-adenosyl-L-methionine-dependent methyltransferases"/>
    <property type="match status" value="1"/>
</dbReference>
<dbReference type="FunFam" id="3.30.300.110:FF:000001">
    <property type="entry name" value="tRNA (guanine(37)-N1)-methyltransferase"/>
    <property type="match status" value="1"/>
</dbReference>
<dbReference type="GO" id="GO:0002939">
    <property type="term" value="P:tRNA N1-guanine methylation"/>
    <property type="evidence" value="ECO:0007669"/>
    <property type="project" value="TreeGrafter"/>
</dbReference>
<feature type="domain" description="SAM-dependent methyltransferase TRM5/TYW2-type" evidence="10">
    <location>
        <begin position="23"/>
        <end position="281"/>
    </location>
</feature>
<comment type="catalytic activity">
    <reaction evidence="9">
        <text>guanosine(37) in tRNA + S-adenosyl-L-methionine = N(1)-methylguanosine(37) in tRNA + S-adenosyl-L-homocysteine + H(+)</text>
        <dbReference type="Rhea" id="RHEA:36899"/>
        <dbReference type="Rhea" id="RHEA-COMP:10145"/>
        <dbReference type="Rhea" id="RHEA-COMP:10147"/>
        <dbReference type="ChEBI" id="CHEBI:15378"/>
        <dbReference type="ChEBI" id="CHEBI:57856"/>
        <dbReference type="ChEBI" id="CHEBI:59789"/>
        <dbReference type="ChEBI" id="CHEBI:73542"/>
        <dbReference type="ChEBI" id="CHEBI:74269"/>
        <dbReference type="EC" id="2.1.1.228"/>
    </reaction>
</comment>
<protein>
    <recommendedName>
        <fullName evidence="1">tRNA (guanine(37)-N(1))-methyltransferase</fullName>
        <ecNumber evidence="1">2.1.1.228</ecNumber>
    </recommendedName>
    <alternativeName>
        <fullName evidence="7">M1G-methyltransferase</fullName>
    </alternativeName>
    <alternativeName>
        <fullName evidence="8">tRNA [GM37] methyltransferase</fullName>
    </alternativeName>
</protein>
<dbReference type="InterPro" id="IPR056744">
    <property type="entry name" value="TRM5/TYW2-like_N"/>
</dbReference>
<keyword evidence="5" id="KW-0949">S-adenosyl-L-methionine</keyword>
<keyword evidence="6" id="KW-0819">tRNA processing</keyword>
<gene>
    <name evidence="11" type="ORF">ENU21_00520</name>
</gene>
<evidence type="ECO:0000256" key="2">
    <source>
        <dbReference type="ARBA" id="ARBA00022490"/>
    </source>
</evidence>
<evidence type="ECO:0000256" key="3">
    <source>
        <dbReference type="ARBA" id="ARBA00022603"/>
    </source>
</evidence>
<evidence type="ECO:0000259" key="10">
    <source>
        <dbReference type="PROSITE" id="PS51684"/>
    </source>
</evidence>
<dbReference type="InterPro" id="IPR056743">
    <property type="entry name" value="TRM5-TYW2-like_MTfase"/>
</dbReference>
<dbReference type="PROSITE" id="PS51684">
    <property type="entry name" value="SAM_MT_TRM5_TYW2"/>
    <property type="match status" value="1"/>
</dbReference>
<keyword evidence="3 11" id="KW-0489">Methyltransferase</keyword>
<proteinExistence type="predicted"/>
<organism evidence="11">
    <name type="scientific">Thermofilum pendens</name>
    <dbReference type="NCBI Taxonomy" id="2269"/>
    <lineage>
        <taxon>Archaea</taxon>
        <taxon>Thermoproteota</taxon>
        <taxon>Thermoprotei</taxon>
        <taxon>Thermofilales</taxon>
        <taxon>Thermofilaceae</taxon>
        <taxon>Thermofilum</taxon>
    </lineage>
</organism>
<accession>A0A7C4D1U3</accession>
<name>A0A7C4D1U3_THEPE</name>
<dbReference type="Gene3D" id="3.40.50.150">
    <property type="entry name" value="Vaccinia Virus protein VP39"/>
    <property type="match status" value="1"/>
</dbReference>
<dbReference type="InterPro" id="IPR030382">
    <property type="entry name" value="MeTrfase_TRM5/TYW2"/>
</dbReference>
<dbReference type="EMBL" id="DTBQ01000018">
    <property type="protein sequence ID" value="HGM46222.1"/>
    <property type="molecule type" value="Genomic_DNA"/>
</dbReference>
<keyword evidence="4 11" id="KW-0808">Transferase</keyword>
<keyword evidence="2" id="KW-0963">Cytoplasm</keyword>
<comment type="caution">
    <text evidence="11">The sequence shown here is derived from an EMBL/GenBank/DDBJ whole genome shotgun (WGS) entry which is preliminary data.</text>
</comment>
<dbReference type="PANTHER" id="PTHR23245:SF36">
    <property type="entry name" value="TRNA (GUANINE(37)-N1)-METHYLTRANSFERASE"/>
    <property type="match status" value="1"/>
</dbReference>
<dbReference type="GO" id="GO:0052906">
    <property type="term" value="F:tRNA (guanine(37)-N1)-methyltransferase activity"/>
    <property type="evidence" value="ECO:0007669"/>
    <property type="project" value="UniProtKB-EC"/>
</dbReference>
<dbReference type="PANTHER" id="PTHR23245">
    <property type="entry name" value="TRNA METHYLTRANSFERASE"/>
    <property type="match status" value="1"/>
</dbReference>
<dbReference type="Gene3D" id="3.30.300.110">
    <property type="entry name" value="Met-10+ protein-like domains"/>
    <property type="match status" value="1"/>
</dbReference>
<dbReference type="Pfam" id="PF25133">
    <property type="entry name" value="TYW2_N_2"/>
    <property type="match status" value="1"/>
</dbReference>
<dbReference type="Pfam" id="PF02475">
    <property type="entry name" value="TRM5-TYW2_MTfase"/>
    <property type="match status" value="1"/>
</dbReference>
<evidence type="ECO:0000256" key="9">
    <source>
        <dbReference type="ARBA" id="ARBA00047783"/>
    </source>
</evidence>